<dbReference type="Proteomes" id="UP001143910">
    <property type="component" value="Unassembled WGS sequence"/>
</dbReference>
<sequence length="327" mass="34781">MKAIKITSTGKAEVLDGVPVPKLRDGYILVRTKAVSANPTDWKHIDLFASPGATVGCDYRGVVERVGLDVQNGIKVGDRVAGMVHGSNHINHEDGSFGEFLVAKADLQMILPASMSFLDAATLGSGIITVGQSMYQSLALPLPSNPSNEEAFVLVHGGSTATGTLAIQFAKLSGLRVVTTCSPQNEQLLRGLGADYVLNYRSPTCAKDIRDVTRNSLAHALDTVASPDSAQLCCDSIGPKGGVYTSLLPIEKLPRPDVVNRSTMAFTALGEAFDIGGQQIPAIPEDHAFAVQFTRLTQELLAKNALKVHPELREGKVSGVKLVYSME</sequence>
<reference evidence="1" key="1">
    <citation type="submission" date="2022-08" db="EMBL/GenBank/DDBJ databases">
        <title>Genome Sequence of Lecanicillium fungicola.</title>
        <authorList>
            <person name="Buettner E."/>
        </authorList>
    </citation>
    <scope>NUCLEOTIDE SEQUENCE</scope>
    <source>
        <strain evidence="1">Babe33</strain>
    </source>
</reference>
<gene>
    <name evidence="1" type="ORF">NQ176_g9433</name>
</gene>
<name>A0ACC1MMM4_9HYPO</name>
<evidence type="ECO:0000313" key="2">
    <source>
        <dbReference type="Proteomes" id="UP001143910"/>
    </source>
</evidence>
<accession>A0ACC1MMM4</accession>
<evidence type="ECO:0000313" key="1">
    <source>
        <dbReference type="EMBL" id="KAJ2967924.1"/>
    </source>
</evidence>
<organism evidence="1 2">
    <name type="scientific">Zarea fungicola</name>
    <dbReference type="NCBI Taxonomy" id="93591"/>
    <lineage>
        <taxon>Eukaryota</taxon>
        <taxon>Fungi</taxon>
        <taxon>Dikarya</taxon>
        <taxon>Ascomycota</taxon>
        <taxon>Pezizomycotina</taxon>
        <taxon>Sordariomycetes</taxon>
        <taxon>Hypocreomycetidae</taxon>
        <taxon>Hypocreales</taxon>
        <taxon>Cordycipitaceae</taxon>
        <taxon>Zarea</taxon>
    </lineage>
</organism>
<protein>
    <submittedName>
        <fullName evidence="1">Uncharacterized protein</fullName>
    </submittedName>
</protein>
<dbReference type="EMBL" id="JANJQO010002151">
    <property type="protein sequence ID" value="KAJ2967924.1"/>
    <property type="molecule type" value="Genomic_DNA"/>
</dbReference>
<keyword evidence="2" id="KW-1185">Reference proteome</keyword>
<comment type="caution">
    <text evidence="1">The sequence shown here is derived from an EMBL/GenBank/DDBJ whole genome shotgun (WGS) entry which is preliminary data.</text>
</comment>
<proteinExistence type="predicted"/>